<dbReference type="AlphaFoldDB" id="A0A5B7DR00"/>
<evidence type="ECO:0000256" key="1">
    <source>
        <dbReference type="SAM" id="MobiDB-lite"/>
    </source>
</evidence>
<feature type="region of interest" description="Disordered" evidence="1">
    <location>
        <begin position="96"/>
        <end position="130"/>
    </location>
</feature>
<evidence type="ECO:0000313" key="2">
    <source>
        <dbReference type="EMBL" id="MPC23547.1"/>
    </source>
</evidence>
<proteinExistence type="predicted"/>
<feature type="region of interest" description="Disordered" evidence="1">
    <location>
        <begin position="164"/>
        <end position="187"/>
    </location>
</feature>
<dbReference type="Proteomes" id="UP000324222">
    <property type="component" value="Unassembled WGS sequence"/>
</dbReference>
<feature type="compositionally biased region" description="Basic residues" evidence="1">
    <location>
        <begin position="99"/>
        <end position="115"/>
    </location>
</feature>
<reference evidence="2 3" key="1">
    <citation type="submission" date="2019-05" db="EMBL/GenBank/DDBJ databases">
        <title>Another draft genome of Portunus trituberculatus and its Hox gene families provides insights of decapod evolution.</title>
        <authorList>
            <person name="Jeong J.-H."/>
            <person name="Song I."/>
            <person name="Kim S."/>
            <person name="Choi T."/>
            <person name="Kim D."/>
            <person name="Ryu S."/>
            <person name="Kim W."/>
        </authorList>
    </citation>
    <scope>NUCLEOTIDE SEQUENCE [LARGE SCALE GENOMIC DNA]</scope>
    <source>
        <tissue evidence="2">Muscle</tissue>
    </source>
</reference>
<name>A0A5B7DR00_PORTR</name>
<accession>A0A5B7DR00</accession>
<evidence type="ECO:0000313" key="3">
    <source>
        <dbReference type="Proteomes" id="UP000324222"/>
    </source>
</evidence>
<keyword evidence="3" id="KW-1185">Reference proteome</keyword>
<feature type="region of interest" description="Disordered" evidence="1">
    <location>
        <begin position="1"/>
        <end position="24"/>
    </location>
</feature>
<protein>
    <submittedName>
        <fullName evidence="2">Uncharacterized protein</fullName>
    </submittedName>
</protein>
<organism evidence="2 3">
    <name type="scientific">Portunus trituberculatus</name>
    <name type="common">Swimming crab</name>
    <name type="synonym">Neptunus trituberculatus</name>
    <dbReference type="NCBI Taxonomy" id="210409"/>
    <lineage>
        <taxon>Eukaryota</taxon>
        <taxon>Metazoa</taxon>
        <taxon>Ecdysozoa</taxon>
        <taxon>Arthropoda</taxon>
        <taxon>Crustacea</taxon>
        <taxon>Multicrustacea</taxon>
        <taxon>Malacostraca</taxon>
        <taxon>Eumalacostraca</taxon>
        <taxon>Eucarida</taxon>
        <taxon>Decapoda</taxon>
        <taxon>Pleocyemata</taxon>
        <taxon>Brachyura</taxon>
        <taxon>Eubrachyura</taxon>
        <taxon>Portunoidea</taxon>
        <taxon>Portunidae</taxon>
        <taxon>Portuninae</taxon>
        <taxon>Portunus</taxon>
    </lineage>
</organism>
<comment type="caution">
    <text evidence="2">The sequence shown here is derived from an EMBL/GenBank/DDBJ whole genome shotgun (WGS) entry which is preliminary data.</text>
</comment>
<sequence>MPRGTHTAAVLYTPSSSPAHPHHSRVVSTTAITIRLGLSAAATTTTTIASCSSFTITSSIYPTTLTTTSTSPSPLSGYALLPLLLPLPACPHHTTMPYPHHHHHGHHHSKHHHQSKSLSSPPHNHLCPGRSSAADVCRPVSYNRVAPTLPSGVGYSTARGDAGATKLSATSTATPVSPPPEYQRDQPPWTGAPESVELMNISGGVAGKRSALVNGCTGVVKALHTALASPPACPCVGRLMGERLRYNSMAVWSTSADHTPPSSLPPPSHNTQRLFYSRSCHQRGQAAPEHTQLLTLNVVASPPAQTC</sequence>
<gene>
    <name evidence="2" type="ORF">E2C01_016601</name>
</gene>
<dbReference type="EMBL" id="VSRR010001221">
    <property type="protein sequence ID" value="MPC23547.1"/>
    <property type="molecule type" value="Genomic_DNA"/>
</dbReference>